<dbReference type="AlphaFoldDB" id="A0AAP2CMT8"/>
<sequence length="64" mass="7251">MAQGSKHSTSPLLSRLAEQHRTRKQARITRRALGALRHDPHLCKDIGLDPTDLPPRGSSWKTLW</sequence>
<keyword evidence="3" id="KW-1185">Reference proteome</keyword>
<name>A0AAP2CMT8_9RHOB</name>
<evidence type="ECO:0008006" key="4">
    <source>
        <dbReference type="Google" id="ProtNLM"/>
    </source>
</evidence>
<reference evidence="2 3" key="1">
    <citation type="journal article" date="2021" name="Arch. Microbiol.">
        <title>Harenicola maris gen. nov., sp. nov. isolated from the Sea of Japan shallow sediments.</title>
        <authorList>
            <person name="Romanenko L.A."/>
            <person name="Kurilenko V.V."/>
            <person name="Chernysheva N.Y."/>
            <person name="Tekutyeva L.A."/>
            <person name="Velansky P.V."/>
            <person name="Svetashev V.I."/>
            <person name="Isaeva M.P."/>
        </authorList>
    </citation>
    <scope>NUCLEOTIDE SEQUENCE [LARGE SCALE GENOMIC DNA]</scope>
    <source>
        <strain evidence="2 3">KMM 3653</strain>
    </source>
</reference>
<dbReference type="EMBL" id="JADQAZ010000001">
    <property type="protein sequence ID" value="MBT0956401.1"/>
    <property type="molecule type" value="Genomic_DNA"/>
</dbReference>
<comment type="caution">
    <text evidence="2">The sequence shown here is derived from an EMBL/GenBank/DDBJ whole genome shotgun (WGS) entry which is preliminary data.</text>
</comment>
<evidence type="ECO:0000313" key="3">
    <source>
        <dbReference type="Proteomes" id="UP001315686"/>
    </source>
</evidence>
<protein>
    <recommendedName>
        <fullName evidence="4">DUF1127 domain-containing protein</fullName>
    </recommendedName>
</protein>
<evidence type="ECO:0000313" key="2">
    <source>
        <dbReference type="EMBL" id="MBT0956401.1"/>
    </source>
</evidence>
<dbReference type="RefSeq" id="WP_327792606.1">
    <property type="nucleotide sequence ID" value="NZ_JADQAZ010000001.1"/>
</dbReference>
<proteinExistence type="predicted"/>
<feature type="compositionally biased region" description="Polar residues" evidence="1">
    <location>
        <begin position="1"/>
        <end position="12"/>
    </location>
</feature>
<accession>A0AAP2CMT8</accession>
<evidence type="ECO:0000256" key="1">
    <source>
        <dbReference type="SAM" id="MobiDB-lite"/>
    </source>
</evidence>
<organism evidence="2 3">
    <name type="scientific">Harenicola maris</name>
    <dbReference type="NCBI Taxonomy" id="2841044"/>
    <lineage>
        <taxon>Bacteria</taxon>
        <taxon>Pseudomonadati</taxon>
        <taxon>Pseudomonadota</taxon>
        <taxon>Alphaproteobacteria</taxon>
        <taxon>Rhodobacterales</taxon>
        <taxon>Paracoccaceae</taxon>
        <taxon>Harenicola</taxon>
    </lineage>
</organism>
<gene>
    <name evidence="2" type="ORF">IV417_03300</name>
</gene>
<feature type="region of interest" description="Disordered" evidence="1">
    <location>
        <begin position="1"/>
        <end position="25"/>
    </location>
</feature>
<dbReference type="Proteomes" id="UP001315686">
    <property type="component" value="Unassembled WGS sequence"/>
</dbReference>